<feature type="domain" description="PafC HTH" evidence="2">
    <location>
        <begin position="1"/>
        <end position="111"/>
    </location>
</feature>
<evidence type="ECO:0000259" key="3">
    <source>
        <dbReference type="Pfam" id="PF25583"/>
    </source>
</evidence>
<dbReference type="InterPro" id="IPR028349">
    <property type="entry name" value="PafC-like"/>
</dbReference>
<dbReference type="Pfam" id="PF13280">
    <property type="entry name" value="WYL"/>
    <property type="match status" value="1"/>
</dbReference>
<dbReference type="InterPro" id="IPR026881">
    <property type="entry name" value="WYL_dom"/>
</dbReference>
<name>A0A7K3LYM4_9ACTN</name>
<dbReference type="InterPro" id="IPR051534">
    <property type="entry name" value="CBASS_pafABC_assoc_protein"/>
</dbReference>
<sequence>MLPYLRSHPDARVSDVAGLFGVSERQVIRDLRVLWFSGLPGLAMGDYIEVDMESVEGEGIISVSNADYLARPLRLRTDEAIALLVALRTLAEVPGSFERGAIDRAITKLEQAAGEVAERAGAVQVQVDGDAVADVAAVVRSALDEGRRLHLSYWVPARDETTERDVDPMRLVVVDGRLYLEGWCRRAEETRLFRLDRVAEVSVLDVPAEIPDRARPRDLSGGLFQPSREDELVTLELSRAGRWVTDYYPFETSEELADGGIRLRLWVRDRRWVRRLMLRLGGTGRVVDPPDLAEEVVADAREALAAYETGS</sequence>
<evidence type="ECO:0000313" key="4">
    <source>
        <dbReference type="EMBL" id="NDL56090.1"/>
    </source>
</evidence>
<dbReference type="InterPro" id="IPR057727">
    <property type="entry name" value="WCX_dom"/>
</dbReference>
<accession>A0A7K3LYM4</accession>
<keyword evidence="5" id="KW-1185">Reference proteome</keyword>
<evidence type="ECO:0000259" key="1">
    <source>
        <dbReference type="Pfam" id="PF13280"/>
    </source>
</evidence>
<comment type="caution">
    <text evidence="4">The sequence shown here is derived from an EMBL/GenBank/DDBJ whole genome shotgun (WGS) entry which is preliminary data.</text>
</comment>
<reference evidence="4 5" key="1">
    <citation type="submission" date="2019-11" db="EMBL/GenBank/DDBJ databases">
        <authorList>
            <person name="Li X.-J."/>
            <person name="Feng X.-M."/>
        </authorList>
    </citation>
    <scope>NUCLEOTIDE SEQUENCE [LARGE SCALE GENOMIC DNA]</scope>
    <source>
        <strain evidence="4 5">XMNu-373</strain>
    </source>
</reference>
<dbReference type="EMBL" id="WLZY01000001">
    <property type="protein sequence ID" value="NDL56090.1"/>
    <property type="molecule type" value="Genomic_DNA"/>
</dbReference>
<gene>
    <name evidence="4" type="ORF">F7O44_03275</name>
</gene>
<dbReference type="PROSITE" id="PS52050">
    <property type="entry name" value="WYL"/>
    <property type="match status" value="1"/>
</dbReference>
<dbReference type="AlphaFoldDB" id="A0A7K3LYM4"/>
<dbReference type="PANTHER" id="PTHR34580">
    <property type="match status" value="1"/>
</dbReference>
<feature type="domain" description="WYL" evidence="1">
    <location>
        <begin position="135"/>
        <end position="202"/>
    </location>
</feature>
<proteinExistence type="predicted"/>
<dbReference type="Pfam" id="PF19187">
    <property type="entry name" value="HTH_PafC"/>
    <property type="match status" value="1"/>
</dbReference>
<dbReference type="Pfam" id="PF25583">
    <property type="entry name" value="WCX"/>
    <property type="match status" value="1"/>
</dbReference>
<evidence type="ECO:0000313" key="5">
    <source>
        <dbReference type="Proteomes" id="UP000460435"/>
    </source>
</evidence>
<dbReference type="PIRSF" id="PIRSF016838">
    <property type="entry name" value="PafC"/>
    <property type="match status" value="1"/>
</dbReference>
<evidence type="ECO:0000259" key="2">
    <source>
        <dbReference type="Pfam" id="PF19187"/>
    </source>
</evidence>
<dbReference type="InterPro" id="IPR043839">
    <property type="entry name" value="PafC_HTH"/>
</dbReference>
<feature type="domain" description="WCX" evidence="3">
    <location>
        <begin position="232"/>
        <end position="304"/>
    </location>
</feature>
<dbReference type="Proteomes" id="UP000460435">
    <property type="component" value="Unassembled WGS sequence"/>
</dbReference>
<dbReference type="PANTHER" id="PTHR34580:SF1">
    <property type="entry name" value="PROTEIN PAFC"/>
    <property type="match status" value="1"/>
</dbReference>
<organism evidence="4 5">
    <name type="scientific">Phytoactinopolyspora mesophila</name>
    <dbReference type="NCBI Taxonomy" id="2650750"/>
    <lineage>
        <taxon>Bacteria</taxon>
        <taxon>Bacillati</taxon>
        <taxon>Actinomycetota</taxon>
        <taxon>Actinomycetes</taxon>
        <taxon>Jiangellales</taxon>
        <taxon>Jiangellaceae</taxon>
        <taxon>Phytoactinopolyspora</taxon>
    </lineage>
</organism>
<protein>
    <submittedName>
        <fullName evidence="4">WYL domain-containing protein</fullName>
    </submittedName>
</protein>